<feature type="binding site" evidence="5">
    <location>
        <begin position="83"/>
        <end position="85"/>
    </location>
    <ligand>
        <name>acetyl-CoA</name>
        <dbReference type="ChEBI" id="CHEBI:57288"/>
    </ligand>
</feature>
<dbReference type="RefSeq" id="WP_163788968.1">
    <property type="nucleotide sequence ID" value="NZ_AP022587.1"/>
</dbReference>
<feature type="binding site" evidence="5">
    <location>
        <begin position="120"/>
        <end position="121"/>
    </location>
    <ligand>
        <name>acetyl-CoA</name>
        <dbReference type="ChEBI" id="CHEBI:57288"/>
    </ligand>
</feature>
<organism evidence="7 8">
    <name type="scientific">Mycobacterium stomatepiae</name>
    <dbReference type="NCBI Taxonomy" id="470076"/>
    <lineage>
        <taxon>Bacteria</taxon>
        <taxon>Bacillati</taxon>
        <taxon>Actinomycetota</taxon>
        <taxon>Actinomycetes</taxon>
        <taxon>Mycobacteriales</taxon>
        <taxon>Mycobacteriaceae</taxon>
        <taxon>Mycobacterium</taxon>
        <taxon>Mycobacterium simiae complex</taxon>
    </lineage>
</organism>
<dbReference type="AlphaFoldDB" id="A0A7I7Q436"/>
<evidence type="ECO:0000256" key="4">
    <source>
        <dbReference type="ARBA" id="ARBA00023315"/>
    </source>
</evidence>
<dbReference type="EC" id="2.3.1.-" evidence="5"/>
<dbReference type="EMBL" id="AP022587">
    <property type="protein sequence ID" value="BBY21038.1"/>
    <property type="molecule type" value="Genomic_DNA"/>
</dbReference>
<dbReference type="InterPro" id="IPR051554">
    <property type="entry name" value="Acetyltransferase_Eis"/>
</dbReference>
<dbReference type="PROSITE" id="PS51186">
    <property type="entry name" value="GNAT"/>
    <property type="match status" value="1"/>
</dbReference>
<keyword evidence="4 5" id="KW-0012">Acyltransferase</keyword>
<proteinExistence type="inferred from homology"/>
<dbReference type="NCBIfam" id="NF002367">
    <property type="entry name" value="PRK01346.1-4"/>
    <property type="match status" value="1"/>
</dbReference>
<dbReference type="GO" id="GO:0034069">
    <property type="term" value="F:aminoglycoside N-acetyltransferase activity"/>
    <property type="evidence" value="ECO:0007669"/>
    <property type="project" value="TreeGrafter"/>
</dbReference>
<dbReference type="Gene3D" id="3.30.1050.10">
    <property type="entry name" value="SCP2 sterol-binding domain"/>
    <property type="match status" value="1"/>
</dbReference>
<feature type="binding site" evidence="5">
    <location>
        <begin position="91"/>
        <end position="96"/>
    </location>
    <ligand>
        <name>acetyl-CoA</name>
        <dbReference type="ChEBI" id="CHEBI:57288"/>
    </ligand>
</feature>
<keyword evidence="3 5" id="KW-0808">Transferase</keyword>
<reference evidence="7 8" key="1">
    <citation type="journal article" date="2019" name="Emerg. Microbes Infect.">
        <title>Comprehensive subspecies identification of 175 nontuberculous mycobacteria species based on 7547 genomic profiles.</title>
        <authorList>
            <person name="Matsumoto Y."/>
            <person name="Kinjo T."/>
            <person name="Motooka D."/>
            <person name="Nabeya D."/>
            <person name="Jung N."/>
            <person name="Uechi K."/>
            <person name="Horii T."/>
            <person name="Iida T."/>
            <person name="Fujita J."/>
            <person name="Nakamura S."/>
        </authorList>
    </citation>
    <scope>NUCLEOTIDE SEQUENCE [LARGE SCALE GENOMIC DNA]</scope>
    <source>
        <strain evidence="7 8">JCM 17783</strain>
    </source>
</reference>
<dbReference type="PANTHER" id="PTHR37817:SF1">
    <property type="entry name" value="N-ACETYLTRANSFERASE EIS"/>
    <property type="match status" value="1"/>
</dbReference>
<evidence type="ECO:0000259" key="6">
    <source>
        <dbReference type="PROSITE" id="PS51186"/>
    </source>
</evidence>
<keyword evidence="8" id="KW-1185">Reference proteome</keyword>
<dbReference type="KEGG" id="msto:MSTO_12430"/>
<dbReference type="PANTHER" id="PTHR37817">
    <property type="entry name" value="N-ACETYLTRANSFERASE EIS"/>
    <property type="match status" value="1"/>
</dbReference>
<dbReference type="Gene3D" id="3.40.630.30">
    <property type="match status" value="2"/>
</dbReference>
<comment type="subunit">
    <text evidence="5">Homohexamer; trimer of dimers.</text>
</comment>
<dbReference type="SUPFAM" id="SSF55729">
    <property type="entry name" value="Acyl-CoA N-acyltransferases (Nat)"/>
    <property type="match status" value="1"/>
</dbReference>
<keyword evidence="2" id="KW-1036">Host cytoplasmic vesicle</keyword>
<dbReference type="Pfam" id="PF17668">
    <property type="entry name" value="Acetyltransf_17"/>
    <property type="match status" value="1"/>
</dbReference>
<evidence type="ECO:0000313" key="8">
    <source>
        <dbReference type="Proteomes" id="UP000467130"/>
    </source>
</evidence>
<dbReference type="InterPro" id="IPR041380">
    <property type="entry name" value="Acetyltransf_17"/>
</dbReference>
<dbReference type="InterPro" id="IPR036527">
    <property type="entry name" value="SCP2_sterol-bd_dom_sf"/>
</dbReference>
<feature type="active site" description="Proton donor" evidence="5">
    <location>
        <position position="125"/>
    </location>
</feature>
<evidence type="ECO:0000256" key="3">
    <source>
        <dbReference type="ARBA" id="ARBA00022679"/>
    </source>
</evidence>
<name>A0A7I7Q436_9MYCO</name>
<evidence type="ECO:0000313" key="7">
    <source>
        <dbReference type="EMBL" id="BBY21038.1"/>
    </source>
</evidence>
<sequence>MTELTLRAISDDDDYESFMSASYAVFFEDIQKDEIDLMRKVTEFDRMVGFHDGTRWASTAGAFGKQVVLPGGVTAPVAAVTAVTVSPSHRRRGLLTAMMRHQLDDIRSRGTEALAMLFASEASIYGRFGYGTATSIAGLSGQLRELGFRPEVELGDGTVTDTDTDTLMANAPAIYDRAMAQRPGLMARPRPWWDTVIHDSEERREGTGKIRFALHREADGTASAFAIYRPKAGWTDSGQPNGELHIQEVRATNHRAYARIWRHLLDMDLVRTVKYEWAATDEQLRYLVTDQRALRCEVKDAIYVRLVDVSRALTLRRYTTCVDVVLEATDEFCPWNTGRLHLCGGPDGAACETTTAPADIAVTARDLGAIYLGGVNLQALASAGFVTELTPGSLHRTAVAFDWPAAPGMPDNF</sequence>
<dbReference type="InterPro" id="IPR016181">
    <property type="entry name" value="Acyl_CoA_acyltransferase"/>
</dbReference>
<dbReference type="GO" id="GO:0030649">
    <property type="term" value="P:aminoglycoside antibiotic catabolic process"/>
    <property type="evidence" value="ECO:0007669"/>
    <property type="project" value="TreeGrafter"/>
</dbReference>
<dbReference type="Pfam" id="PF13530">
    <property type="entry name" value="SCP2_2"/>
    <property type="match status" value="1"/>
</dbReference>
<evidence type="ECO:0000256" key="2">
    <source>
        <dbReference type="ARBA" id="ARBA00022488"/>
    </source>
</evidence>
<feature type="active site" description="Proton acceptor; via carboxylate" evidence="5">
    <location>
        <position position="413"/>
    </location>
</feature>
<feature type="domain" description="N-acetyltransferase" evidence="6">
    <location>
        <begin position="4"/>
        <end position="173"/>
    </location>
</feature>
<accession>A0A7I7Q436</accession>
<dbReference type="Proteomes" id="UP000467130">
    <property type="component" value="Chromosome"/>
</dbReference>
<dbReference type="InterPro" id="IPR025559">
    <property type="entry name" value="Eis_dom"/>
</dbReference>
<dbReference type="InterPro" id="IPR000182">
    <property type="entry name" value="GNAT_dom"/>
</dbReference>
<evidence type="ECO:0000256" key="5">
    <source>
        <dbReference type="HAMAP-Rule" id="MF_01812"/>
    </source>
</evidence>
<dbReference type="InterPro" id="IPR022902">
    <property type="entry name" value="NAcTrfase_Eis"/>
</dbReference>
<dbReference type="CDD" id="cd04301">
    <property type="entry name" value="NAT_SF"/>
    <property type="match status" value="1"/>
</dbReference>
<dbReference type="HAMAP" id="MF_01812">
    <property type="entry name" value="Eis"/>
    <property type="match status" value="1"/>
</dbReference>
<gene>
    <name evidence="5" type="primary">eis</name>
    <name evidence="7" type="ORF">MSTO_12430</name>
</gene>
<dbReference type="Pfam" id="PF13527">
    <property type="entry name" value="Acetyltransf_9"/>
    <property type="match status" value="1"/>
</dbReference>
<dbReference type="SUPFAM" id="SSF55718">
    <property type="entry name" value="SCP-like"/>
    <property type="match status" value="1"/>
</dbReference>
<protein>
    <recommendedName>
        <fullName evidence="5">N-acetyltransferase Eis</fullName>
        <ecNumber evidence="5">2.3.1.-</ecNumber>
    </recommendedName>
</protein>
<comment type="similarity">
    <text evidence="1 5">Belongs to the acetyltransferase Eis family.</text>
</comment>
<evidence type="ECO:0000256" key="1">
    <source>
        <dbReference type="ARBA" id="ARBA00009213"/>
    </source>
</evidence>